<name>A0AAV5ACM8_9AGAM</name>
<dbReference type="Pfam" id="PF12222">
    <property type="entry name" value="PNGaseA"/>
    <property type="match status" value="1"/>
</dbReference>
<accession>A0AAV5ACM8</accession>
<reference evidence="2" key="1">
    <citation type="submission" date="2021-10" db="EMBL/GenBank/DDBJ databases">
        <title>De novo Genome Assembly of Clathrus columnatus (Basidiomycota, Fungi) Using Illumina and Nanopore Sequence Data.</title>
        <authorList>
            <person name="Ogiso-Tanaka E."/>
            <person name="Itagaki H."/>
            <person name="Hosoya T."/>
            <person name="Hosaka K."/>
        </authorList>
    </citation>
    <scope>NUCLEOTIDE SEQUENCE</scope>
    <source>
        <strain evidence="2">MO-923</strain>
    </source>
</reference>
<feature type="domain" description="Peptide N-acetyl-beta-D-glucosaminyl asparaginase amidase A N-terminal" evidence="1">
    <location>
        <begin position="10"/>
        <end position="239"/>
    </location>
</feature>
<keyword evidence="3" id="KW-1185">Reference proteome</keyword>
<organism evidence="2 3">
    <name type="scientific">Clathrus columnatus</name>
    <dbReference type="NCBI Taxonomy" id="1419009"/>
    <lineage>
        <taxon>Eukaryota</taxon>
        <taxon>Fungi</taxon>
        <taxon>Dikarya</taxon>
        <taxon>Basidiomycota</taxon>
        <taxon>Agaricomycotina</taxon>
        <taxon>Agaricomycetes</taxon>
        <taxon>Phallomycetidae</taxon>
        <taxon>Phallales</taxon>
        <taxon>Clathraceae</taxon>
        <taxon>Clathrus</taxon>
    </lineage>
</organism>
<dbReference type="Pfam" id="PF25156">
    <property type="entry name" value="PNGase_A_C"/>
    <property type="match status" value="1"/>
</dbReference>
<dbReference type="InterPro" id="IPR056948">
    <property type="entry name" value="PNGaseA_N"/>
</dbReference>
<evidence type="ECO:0000259" key="1">
    <source>
        <dbReference type="Pfam" id="PF12222"/>
    </source>
</evidence>
<evidence type="ECO:0000313" key="3">
    <source>
        <dbReference type="Proteomes" id="UP001050691"/>
    </source>
</evidence>
<dbReference type="EMBL" id="BPWL01000007">
    <property type="protein sequence ID" value="GJJ12407.1"/>
    <property type="molecule type" value="Genomic_DNA"/>
</dbReference>
<dbReference type="Proteomes" id="UP001050691">
    <property type="component" value="Unassembled WGS sequence"/>
</dbReference>
<dbReference type="AlphaFoldDB" id="A0AAV5ACM8"/>
<dbReference type="PANTHER" id="PTHR31104">
    <property type="entry name" value="PEPTIDE-N4-(N-ACETYL-BETA-GLUCOSAMINYL)ASPARAGINE AMIDASE A PROTEIN"/>
    <property type="match status" value="1"/>
</dbReference>
<gene>
    <name evidence="2" type="ORF">Clacol_006649</name>
</gene>
<sequence length="488" mass="53259">MVLVFIAPLVWRTSTPEPSDGLEITWTFLKDVTRYTPLFAKPGTLILDLNNLIEPSQGLVGEYDVTLSATFFAADNEHPPAKTADAIIPISNLSPNMANYVSVPPDFSLNQTFPINTVQAFAELYASGNGNEEFWYFNAADEFFGDLPPGFTFPDGPFREVRLLVDGQLAGVAYPYAVFFTGAIVPPAWRPITSYGALDLPTYYIDLTPFVPILADGDPHNLTLDVVSGESNHTINQNWDNFLRNALKKVRFRKRADPSGKQTTGKITKYEAGPFGTSSSSASIGNGDINITVEASRSLHIEAEVLSGSGQSTHVVWQQELKYTNTQFYLNNFNVQNLIQSSQGTSSSTHNGVTMVQDIFNFPVTIDLSGNATTTLCSFDHSYIRNLIPHPFMPGSTINERQLADASIIELPDGELAGGDSSNNNTFSYVDVKGNTFTRKVNASNNVILLDQQGGTLAAASQEKHGSLLNQLGWVAKLPGGRNKIKIN</sequence>
<dbReference type="InterPro" id="IPR021102">
    <property type="entry name" value="PNGase_A"/>
</dbReference>
<protein>
    <recommendedName>
        <fullName evidence="1">Peptide N-acetyl-beta-D-glucosaminyl asparaginase amidase A N-terminal domain-containing protein</fullName>
    </recommendedName>
</protein>
<comment type="caution">
    <text evidence="2">The sequence shown here is derived from an EMBL/GenBank/DDBJ whole genome shotgun (WGS) entry which is preliminary data.</text>
</comment>
<proteinExistence type="predicted"/>
<evidence type="ECO:0000313" key="2">
    <source>
        <dbReference type="EMBL" id="GJJ12407.1"/>
    </source>
</evidence>